<accession>A0ABS8ATG3</accession>
<dbReference type="InterPro" id="IPR029052">
    <property type="entry name" value="Metallo-depent_PP-like"/>
</dbReference>
<reference evidence="3" key="1">
    <citation type="submission" date="2021-10" db="EMBL/GenBank/DDBJ databases">
        <authorList>
            <person name="Dean J.D."/>
            <person name="Kim M.K."/>
            <person name="Newey C.N."/>
            <person name="Stoker T.S."/>
            <person name="Thompson D.W."/>
            <person name="Grose J.H."/>
        </authorList>
    </citation>
    <scope>NUCLEOTIDE SEQUENCE</scope>
    <source>
        <strain evidence="3">BT178</strain>
    </source>
</reference>
<dbReference type="InterPro" id="IPR024654">
    <property type="entry name" value="Calcineurin-like_PHP_lpxH"/>
</dbReference>
<dbReference type="RefSeq" id="WP_226176540.1">
    <property type="nucleotide sequence ID" value="NZ_JAJADR010000003.1"/>
</dbReference>
<comment type="caution">
    <text evidence="3">The sequence shown here is derived from an EMBL/GenBank/DDBJ whole genome shotgun (WGS) entry which is preliminary data.</text>
</comment>
<comment type="similarity">
    <text evidence="1">Belongs to the metallophosphoesterase superfamily. YfcE family.</text>
</comment>
<dbReference type="Pfam" id="PF12850">
    <property type="entry name" value="Metallophos_2"/>
    <property type="match status" value="1"/>
</dbReference>
<gene>
    <name evidence="3" type="ORF">LGH74_13700</name>
</gene>
<proteinExistence type="inferred from homology"/>
<feature type="domain" description="Calcineurin-like phosphoesterase" evidence="2">
    <location>
        <begin position="3"/>
        <end position="150"/>
    </location>
</feature>
<evidence type="ECO:0000313" key="3">
    <source>
        <dbReference type="EMBL" id="MCB2409039.1"/>
    </source>
</evidence>
<evidence type="ECO:0000313" key="4">
    <source>
        <dbReference type="Proteomes" id="UP001165296"/>
    </source>
</evidence>
<organism evidence="3 4">
    <name type="scientific">Hymenobacter lucidus</name>
    <dbReference type="NCBI Taxonomy" id="2880930"/>
    <lineage>
        <taxon>Bacteria</taxon>
        <taxon>Pseudomonadati</taxon>
        <taxon>Bacteroidota</taxon>
        <taxon>Cytophagia</taxon>
        <taxon>Cytophagales</taxon>
        <taxon>Hymenobacteraceae</taxon>
        <taxon>Hymenobacter</taxon>
    </lineage>
</organism>
<dbReference type="Gene3D" id="3.60.21.10">
    <property type="match status" value="1"/>
</dbReference>
<evidence type="ECO:0000259" key="2">
    <source>
        <dbReference type="Pfam" id="PF12850"/>
    </source>
</evidence>
<dbReference type="Proteomes" id="UP001165296">
    <property type="component" value="Unassembled WGS sequence"/>
</dbReference>
<name>A0ABS8ATG3_9BACT</name>
<dbReference type="EMBL" id="JAJADR010000003">
    <property type="protein sequence ID" value="MCB2409039.1"/>
    <property type="molecule type" value="Genomic_DNA"/>
</dbReference>
<keyword evidence="4" id="KW-1185">Reference proteome</keyword>
<dbReference type="SUPFAM" id="SSF56300">
    <property type="entry name" value="Metallo-dependent phosphatases"/>
    <property type="match status" value="1"/>
</dbReference>
<protein>
    <submittedName>
        <fullName evidence="3">Metallophosphatase family protein</fullName>
    </submittedName>
</protein>
<sequence length="170" mass="18575">MKKIGLLSDTHSYWDARILHYLAGCDEIWHAGDFGTAAVIEALEAVAPLRGVYGNIDGRDVRLSQPLVQRFDVEGLRVLMTHIGGYPGHYSPAARALLTEERPGLFISGHSHILKVMPDPKLGLLHLNPGAAGMHGFHKVRTMLRFEVANGKVQQLQAIELGPRAAGRGE</sequence>
<evidence type="ECO:0000256" key="1">
    <source>
        <dbReference type="ARBA" id="ARBA00008950"/>
    </source>
</evidence>